<name>A0A2C5XWI0_9HYPO</name>
<feature type="chain" id="PRO_5013174625" description="MACPF domain-containing protein" evidence="1">
    <location>
        <begin position="23"/>
        <end position="529"/>
    </location>
</feature>
<evidence type="ECO:0008006" key="4">
    <source>
        <dbReference type="Google" id="ProtNLM"/>
    </source>
</evidence>
<dbReference type="AlphaFoldDB" id="A0A2C5XWI0"/>
<dbReference type="EMBL" id="NJET01000259">
    <property type="protein sequence ID" value="PHH58971.1"/>
    <property type="molecule type" value="Genomic_DNA"/>
</dbReference>
<comment type="caution">
    <text evidence="2">The sequence shown here is derived from an EMBL/GenBank/DDBJ whole genome shotgun (WGS) entry which is preliminary data.</text>
</comment>
<proteinExistence type="predicted"/>
<organism evidence="2 3">
    <name type="scientific">Ophiocordyceps australis</name>
    <dbReference type="NCBI Taxonomy" id="1399860"/>
    <lineage>
        <taxon>Eukaryota</taxon>
        <taxon>Fungi</taxon>
        <taxon>Dikarya</taxon>
        <taxon>Ascomycota</taxon>
        <taxon>Pezizomycotina</taxon>
        <taxon>Sordariomycetes</taxon>
        <taxon>Hypocreomycetidae</taxon>
        <taxon>Hypocreales</taxon>
        <taxon>Ophiocordycipitaceae</taxon>
        <taxon>Ophiocordyceps</taxon>
    </lineage>
</organism>
<dbReference type="SUPFAM" id="SSF49695">
    <property type="entry name" value="gamma-Crystallin-like"/>
    <property type="match status" value="1"/>
</dbReference>
<accession>A0A2C5XWI0</accession>
<keyword evidence="3" id="KW-1185">Reference proteome</keyword>
<dbReference type="STRING" id="1399860.A0A2C5XWI0"/>
<reference evidence="2 3" key="1">
    <citation type="submission" date="2017-06" db="EMBL/GenBank/DDBJ databases">
        <title>Ant-infecting Ophiocordyceps genomes reveal a high diversity of potential behavioral manipulation genes and a possible major role for enterotoxins.</title>
        <authorList>
            <person name="De Bekker C."/>
            <person name="Evans H.C."/>
            <person name="Brachmann A."/>
            <person name="Hughes D.P."/>
        </authorList>
    </citation>
    <scope>NUCLEOTIDE SEQUENCE [LARGE SCALE GENOMIC DNA]</scope>
    <source>
        <strain evidence="2 3">Map64</strain>
    </source>
</reference>
<sequence>MKTVRGYLELLALLIFAHGAVATPRIIQYVDGMHLGRGVNTFTGGLKRLGAVEFSNPPASQPNVKIQCSSRRISTYEELAKSLDISVAASFGYGTVSGSAKTRVIEDTKMEETYMTYIITCSSEKQPELQSSATFKWDPQVHKPAETYGDRYISGFIEGGSLVARVSIAVKNRSKKHEVEASAQAAFEAFKFSAELSASAKNSISNVVQNSDISYELVYIGVAGGMDVSSITSEAERQSQGLDEIQQLKKLTEVFISRAAQHSWKSYAILDEYTNTQGFYPDQHFHPLDYTRAERKAWVEFNSFARFRRLLQIVRDLDSHEFDRGMEKKIKWQGELNLILDKYHDWVHKVAANPTESQQVGVDETVSSMLRKIVDSIRPHVMLFQHGDFQGEAEKLMVEYNHCVNFPKDFNDIVTSIRLTKASGVCTFYEHYSCNGRAYEMAALENTNLKDDGDINDMLSSVRCLRPDFKVFYSSNMNEFIQGLNITNNTLPVVLTDIQAASVQGGEIGGHGAEIGHGGAGQMVLTDLA</sequence>
<dbReference type="Gene3D" id="2.60.20.10">
    <property type="entry name" value="Crystallins"/>
    <property type="match status" value="1"/>
</dbReference>
<evidence type="ECO:0000256" key="1">
    <source>
        <dbReference type="SAM" id="SignalP"/>
    </source>
</evidence>
<gene>
    <name evidence="2" type="ORF">CDD81_3975</name>
</gene>
<keyword evidence="1" id="KW-0732">Signal</keyword>
<evidence type="ECO:0000313" key="3">
    <source>
        <dbReference type="Proteomes" id="UP000226192"/>
    </source>
</evidence>
<feature type="signal peptide" evidence="1">
    <location>
        <begin position="1"/>
        <end position="22"/>
    </location>
</feature>
<dbReference type="Proteomes" id="UP000226192">
    <property type="component" value="Unassembled WGS sequence"/>
</dbReference>
<evidence type="ECO:0000313" key="2">
    <source>
        <dbReference type="EMBL" id="PHH58971.1"/>
    </source>
</evidence>
<protein>
    <recommendedName>
        <fullName evidence="4">MACPF domain-containing protein</fullName>
    </recommendedName>
</protein>
<dbReference type="InterPro" id="IPR011024">
    <property type="entry name" value="G_crystallin-like"/>
</dbReference>
<dbReference type="OrthoDB" id="3231004at2759"/>